<dbReference type="PANTHER" id="PTHR10994:SF85">
    <property type="entry name" value="RETICULON-LIKE PROTEIN B9"/>
    <property type="match status" value="1"/>
</dbReference>
<evidence type="ECO:0000256" key="5">
    <source>
        <dbReference type="ARBA" id="ARBA00023136"/>
    </source>
</evidence>
<feature type="transmembrane region" description="Helical" evidence="6">
    <location>
        <begin position="165"/>
        <end position="182"/>
    </location>
</feature>
<comment type="caution">
    <text evidence="8">The sequence shown here is derived from an EMBL/GenBank/DDBJ whole genome shotgun (WGS) entry which is preliminary data.</text>
</comment>
<keyword evidence="4 6" id="KW-1133">Transmembrane helix</keyword>
<evidence type="ECO:0000313" key="9">
    <source>
        <dbReference type="Proteomes" id="UP001420932"/>
    </source>
</evidence>
<dbReference type="InterPro" id="IPR045064">
    <property type="entry name" value="Reticulon-like"/>
</dbReference>
<feature type="transmembrane region" description="Helical" evidence="6">
    <location>
        <begin position="69"/>
        <end position="95"/>
    </location>
</feature>
<evidence type="ECO:0000259" key="7">
    <source>
        <dbReference type="PROSITE" id="PS50845"/>
    </source>
</evidence>
<dbReference type="InterPro" id="IPR003388">
    <property type="entry name" value="Reticulon"/>
</dbReference>
<name>A0AAP0HYS7_9MAGN</name>
<evidence type="ECO:0000256" key="4">
    <source>
        <dbReference type="ARBA" id="ARBA00022989"/>
    </source>
</evidence>
<keyword evidence="5 6" id="KW-0472">Membrane</keyword>
<organism evidence="8 9">
    <name type="scientific">Stephania yunnanensis</name>
    <dbReference type="NCBI Taxonomy" id="152371"/>
    <lineage>
        <taxon>Eukaryota</taxon>
        <taxon>Viridiplantae</taxon>
        <taxon>Streptophyta</taxon>
        <taxon>Embryophyta</taxon>
        <taxon>Tracheophyta</taxon>
        <taxon>Spermatophyta</taxon>
        <taxon>Magnoliopsida</taxon>
        <taxon>Ranunculales</taxon>
        <taxon>Menispermaceae</taxon>
        <taxon>Menispermoideae</taxon>
        <taxon>Cissampelideae</taxon>
        <taxon>Stephania</taxon>
    </lineage>
</organism>
<dbReference type="GO" id="GO:0005789">
    <property type="term" value="C:endoplasmic reticulum membrane"/>
    <property type="evidence" value="ECO:0007669"/>
    <property type="project" value="UniProtKB-SubCell"/>
</dbReference>
<dbReference type="EMBL" id="JBBNAF010000010">
    <property type="protein sequence ID" value="KAK9106678.1"/>
    <property type="molecule type" value="Genomic_DNA"/>
</dbReference>
<keyword evidence="3 6" id="KW-0256">Endoplasmic reticulum</keyword>
<dbReference type="Pfam" id="PF02453">
    <property type="entry name" value="Reticulon"/>
    <property type="match status" value="1"/>
</dbReference>
<dbReference type="PANTHER" id="PTHR10994">
    <property type="entry name" value="RETICULON"/>
    <property type="match status" value="1"/>
</dbReference>
<reference evidence="8 9" key="1">
    <citation type="submission" date="2024-01" db="EMBL/GenBank/DDBJ databases">
        <title>Genome assemblies of Stephania.</title>
        <authorList>
            <person name="Yang L."/>
        </authorList>
    </citation>
    <scope>NUCLEOTIDE SEQUENCE [LARGE SCALE GENOMIC DNA]</scope>
    <source>
        <strain evidence="8">YNDBR</strain>
        <tissue evidence="8">Leaf</tissue>
    </source>
</reference>
<feature type="domain" description="Reticulon" evidence="7">
    <location>
        <begin position="37"/>
        <end position="223"/>
    </location>
</feature>
<evidence type="ECO:0000256" key="3">
    <source>
        <dbReference type="ARBA" id="ARBA00022824"/>
    </source>
</evidence>
<keyword evidence="9" id="KW-1185">Reference proteome</keyword>
<evidence type="ECO:0000313" key="8">
    <source>
        <dbReference type="EMBL" id="KAK9106678.1"/>
    </source>
</evidence>
<dbReference type="PROSITE" id="PS50845">
    <property type="entry name" value="RETICULON"/>
    <property type="match status" value="1"/>
</dbReference>
<dbReference type="Proteomes" id="UP001420932">
    <property type="component" value="Unassembled WGS sequence"/>
</dbReference>
<feature type="transmembrane region" description="Helical" evidence="6">
    <location>
        <begin position="139"/>
        <end position="159"/>
    </location>
</feature>
<comment type="subcellular location">
    <subcellularLocation>
        <location evidence="1 6">Endoplasmic reticulum membrane</location>
        <topology evidence="1 6">Multi-pass membrane protein</topology>
    </subcellularLocation>
</comment>
<dbReference type="GO" id="GO:0009617">
    <property type="term" value="P:response to bacterium"/>
    <property type="evidence" value="ECO:0007669"/>
    <property type="project" value="InterPro"/>
</dbReference>
<protein>
    <recommendedName>
        <fullName evidence="6">Reticulon-like protein</fullName>
    </recommendedName>
</protein>
<accession>A0AAP0HYS7</accession>
<proteinExistence type="predicted"/>
<evidence type="ECO:0000256" key="2">
    <source>
        <dbReference type="ARBA" id="ARBA00022692"/>
    </source>
</evidence>
<evidence type="ECO:0000256" key="1">
    <source>
        <dbReference type="ARBA" id="ARBA00004477"/>
    </source>
</evidence>
<keyword evidence="2 6" id="KW-0812">Transmembrane</keyword>
<dbReference type="AlphaFoldDB" id="A0AAP0HYS7"/>
<gene>
    <name evidence="8" type="ORF">Syun_022689</name>
</gene>
<sequence length="223" mass="25073">MPIYSSDSDDGHRYSASSSARLFGHKSLHAALGGRKVADVVLWRKKSVSAAILLGASFIWFLFEVAEYHFVTLLCHLSITAMLLLFISCHAAPLFNRSPPKIPEIILSESAFKQAAMSFHRRLSQFIINIYHVSSGRDLPFFLLAIGLLWILAVIGTYFSSTSLLYLGILCVMTVPVLYENYQDEVNRVARKGNKNLKKLYRKLDSKVLNKIPRGPVKPKKSK</sequence>
<evidence type="ECO:0000256" key="6">
    <source>
        <dbReference type="RuleBase" id="RU363132"/>
    </source>
</evidence>